<proteinExistence type="predicted"/>
<name>A0A4Y1RGP7_PRUDU</name>
<feature type="transmembrane region" description="Helical" evidence="1">
    <location>
        <begin position="21"/>
        <end position="42"/>
    </location>
</feature>
<keyword evidence="1" id="KW-0472">Membrane</keyword>
<accession>A0A4Y1RGP7</accession>
<evidence type="ECO:0000313" key="2">
    <source>
        <dbReference type="EMBL" id="BBH03442.1"/>
    </source>
</evidence>
<reference evidence="2" key="1">
    <citation type="journal article" date="2019" name="Science">
        <title>Mutation of a bHLH transcription factor allowed almond domestication.</title>
        <authorList>
            <person name="Sanchez-Perez R."/>
            <person name="Pavan S."/>
            <person name="Mazzeo R."/>
            <person name="Moldovan C."/>
            <person name="Aiese Cigliano R."/>
            <person name="Del Cueto J."/>
            <person name="Ricciardi F."/>
            <person name="Lotti C."/>
            <person name="Ricciardi L."/>
            <person name="Dicenta F."/>
            <person name="Lopez-Marques R.L."/>
            <person name="Lindberg Moller B."/>
        </authorList>
    </citation>
    <scope>NUCLEOTIDE SEQUENCE</scope>
</reference>
<gene>
    <name evidence="2" type="ORF">Prudu_014317</name>
</gene>
<feature type="transmembrane region" description="Helical" evidence="1">
    <location>
        <begin position="62"/>
        <end position="82"/>
    </location>
</feature>
<dbReference type="EMBL" id="AP019301">
    <property type="protein sequence ID" value="BBH03442.1"/>
    <property type="molecule type" value="Genomic_DNA"/>
</dbReference>
<organism evidence="2">
    <name type="scientific">Prunus dulcis</name>
    <name type="common">Almond</name>
    <name type="synonym">Amygdalus dulcis</name>
    <dbReference type="NCBI Taxonomy" id="3755"/>
    <lineage>
        <taxon>Eukaryota</taxon>
        <taxon>Viridiplantae</taxon>
        <taxon>Streptophyta</taxon>
        <taxon>Embryophyta</taxon>
        <taxon>Tracheophyta</taxon>
        <taxon>Spermatophyta</taxon>
        <taxon>Magnoliopsida</taxon>
        <taxon>eudicotyledons</taxon>
        <taxon>Gunneridae</taxon>
        <taxon>Pentapetalae</taxon>
        <taxon>rosids</taxon>
        <taxon>fabids</taxon>
        <taxon>Rosales</taxon>
        <taxon>Rosaceae</taxon>
        <taxon>Amygdaloideae</taxon>
        <taxon>Amygdaleae</taxon>
        <taxon>Prunus</taxon>
    </lineage>
</organism>
<protein>
    <submittedName>
        <fullName evidence="2">Arabinogalactan protein 16</fullName>
    </submittedName>
</protein>
<dbReference type="AlphaFoldDB" id="A0A4Y1RGP7"/>
<evidence type="ECO:0000256" key="1">
    <source>
        <dbReference type="SAM" id="Phobius"/>
    </source>
</evidence>
<dbReference type="Pfam" id="PF06376">
    <property type="entry name" value="AGP"/>
    <property type="match status" value="1"/>
</dbReference>
<dbReference type="InterPro" id="IPR009424">
    <property type="entry name" value="AGP16/20/22/41"/>
</dbReference>
<dbReference type="PANTHER" id="PTHR33374">
    <property type="entry name" value="ARABINOGALACTAN PROTEIN 20"/>
    <property type="match status" value="1"/>
</dbReference>
<sequence>MDRSPRGGERERATTMAILPRPLGVVAVAALVFAIAISAVQATPLPPGPAPAPSHSGTDGTTLDQGIACVLMLLALVLTYLIHSADVPVF</sequence>
<keyword evidence="1" id="KW-1133">Transmembrane helix</keyword>
<keyword evidence="1" id="KW-0812">Transmembrane</keyword>